<organism evidence="2 3">
    <name type="scientific">Pseudocercospora fijiensis (strain CIRAD86)</name>
    <name type="common">Black leaf streak disease fungus</name>
    <name type="synonym">Mycosphaerella fijiensis</name>
    <dbReference type="NCBI Taxonomy" id="383855"/>
    <lineage>
        <taxon>Eukaryota</taxon>
        <taxon>Fungi</taxon>
        <taxon>Dikarya</taxon>
        <taxon>Ascomycota</taxon>
        <taxon>Pezizomycotina</taxon>
        <taxon>Dothideomycetes</taxon>
        <taxon>Dothideomycetidae</taxon>
        <taxon>Mycosphaerellales</taxon>
        <taxon>Mycosphaerellaceae</taxon>
        <taxon>Pseudocercospora</taxon>
    </lineage>
</organism>
<evidence type="ECO:0000256" key="1">
    <source>
        <dbReference type="SAM" id="MobiDB-lite"/>
    </source>
</evidence>
<proteinExistence type="predicted"/>
<feature type="region of interest" description="Disordered" evidence="1">
    <location>
        <begin position="197"/>
        <end position="216"/>
    </location>
</feature>
<name>M3AQN5_PSEFD</name>
<dbReference type="GeneID" id="19335797"/>
<dbReference type="Proteomes" id="UP000016932">
    <property type="component" value="Unassembled WGS sequence"/>
</dbReference>
<evidence type="ECO:0000313" key="3">
    <source>
        <dbReference type="Proteomes" id="UP000016932"/>
    </source>
</evidence>
<gene>
    <name evidence="2" type="ORF">MYCFIDRAFT_199402</name>
</gene>
<sequence length="400" mass="44796">MDSTSLEDIALSYRDISRGRLINVEGNPFAVLHLDVIRRGRRIKKRISTPFALARKQADSMSPIRQATGDSNNNPYEALYVYGETTFLALPTELRDMVYNEAIGHCQASSPNSCTDPGKHGYCCCAVICKGARRYTRVREEDMHMSMLLVNKQIGEEWREVLDKHVPVHLQIDMTLKNLDDSSKRLVGNMSKALPTETVKSARGASPPAEKHDRQSEVISTFAARGAFLEICCITEGWAPAPDHHTGITAELTPSEEEMNFHIITSAGFEGFCKRLRLCAKLEDLVVEWRLSSNEDYVMHAGSQSGTPNMLFESMIQVIEAIPRLKRYCLECGNYVMFASRPIGETWGSDKTLRLTHDIEDVLSEAPCMELYRDLKAEAGRDVAEPFEVKVLMVKGQSSA</sequence>
<reference evidence="2 3" key="1">
    <citation type="journal article" date="2012" name="PLoS Pathog.">
        <title>Diverse lifestyles and strategies of plant pathogenesis encoded in the genomes of eighteen Dothideomycetes fungi.</title>
        <authorList>
            <person name="Ohm R.A."/>
            <person name="Feau N."/>
            <person name="Henrissat B."/>
            <person name="Schoch C.L."/>
            <person name="Horwitz B.A."/>
            <person name="Barry K.W."/>
            <person name="Condon B.J."/>
            <person name="Copeland A.C."/>
            <person name="Dhillon B."/>
            <person name="Glaser F."/>
            <person name="Hesse C.N."/>
            <person name="Kosti I."/>
            <person name="LaButti K."/>
            <person name="Lindquist E.A."/>
            <person name="Lucas S."/>
            <person name="Salamov A.A."/>
            <person name="Bradshaw R.E."/>
            <person name="Ciuffetti L."/>
            <person name="Hamelin R.C."/>
            <person name="Kema G.H.J."/>
            <person name="Lawrence C."/>
            <person name="Scott J.A."/>
            <person name="Spatafora J.W."/>
            <person name="Turgeon B.G."/>
            <person name="de Wit P.J.G.M."/>
            <person name="Zhong S."/>
            <person name="Goodwin S.B."/>
            <person name="Grigoriev I.V."/>
        </authorList>
    </citation>
    <scope>NUCLEOTIDE SEQUENCE [LARGE SCALE GENOMIC DNA]</scope>
    <source>
        <strain evidence="2 3">CIRAD86</strain>
    </source>
</reference>
<keyword evidence="3" id="KW-1185">Reference proteome</keyword>
<dbReference type="AlphaFoldDB" id="M3AQN5"/>
<dbReference type="OrthoDB" id="3640914at2759"/>
<protein>
    <submittedName>
        <fullName evidence="2">Uncharacterized protein</fullName>
    </submittedName>
</protein>
<dbReference type="HOGENOM" id="CLU_689121_0_0_1"/>
<dbReference type="KEGG" id="pfj:MYCFIDRAFT_199402"/>
<evidence type="ECO:0000313" key="2">
    <source>
        <dbReference type="EMBL" id="EME79727.1"/>
    </source>
</evidence>
<dbReference type="VEuPathDB" id="FungiDB:MYCFIDRAFT_199402"/>
<dbReference type="RefSeq" id="XP_007930371.1">
    <property type="nucleotide sequence ID" value="XM_007932180.1"/>
</dbReference>
<dbReference type="EMBL" id="KB446562">
    <property type="protein sequence ID" value="EME79727.1"/>
    <property type="molecule type" value="Genomic_DNA"/>
</dbReference>
<accession>M3AQN5</accession>